<dbReference type="PANTHER" id="PTHR11452:SF75">
    <property type="entry name" value="ALPHA-GALACTOSIDASE MEL1"/>
    <property type="match status" value="1"/>
</dbReference>
<comment type="catalytic activity">
    <reaction evidence="1 7">
        <text>Hydrolysis of terminal, non-reducing alpha-D-galactose residues in alpha-D-galactosides, including galactose oligosaccharides, galactomannans and galactolipids.</text>
        <dbReference type="EC" id="3.2.1.22"/>
    </reaction>
</comment>
<dbReference type="EC" id="3.2.1.22" evidence="3 7"/>
<dbReference type="SUPFAM" id="SSF51445">
    <property type="entry name" value="(Trans)glycosidases"/>
    <property type="match status" value="1"/>
</dbReference>
<feature type="chain" id="PRO_5025473013" description="Alpha-galactosidase" evidence="8">
    <location>
        <begin position="23"/>
        <end position="549"/>
    </location>
</feature>
<accession>A0A6A5TKL7</accession>
<evidence type="ECO:0000259" key="9">
    <source>
        <dbReference type="PROSITE" id="PS51175"/>
    </source>
</evidence>
<keyword evidence="4 8" id="KW-0732">Signal</keyword>
<evidence type="ECO:0000256" key="4">
    <source>
        <dbReference type="ARBA" id="ARBA00022729"/>
    </source>
</evidence>
<evidence type="ECO:0000313" key="11">
    <source>
        <dbReference type="Proteomes" id="UP000800035"/>
    </source>
</evidence>
<dbReference type="InterPro" id="IPR013780">
    <property type="entry name" value="Glyco_hydro_b"/>
</dbReference>
<dbReference type="InterPro" id="IPR017853">
    <property type="entry name" value="GH"/>
</dbReference>
<feature type="signal peptide" evidence="8">
    <location>
        <begin position="1"/>
        <end position="22"/>
    </location>
</feature>
<comment type="similarity">
    <text evidence="2 7">Belongs to the glycosyl hydrolase 27 family.</text>
</comment>
<sequence length="549" mass="59600">MALGFTPLLVAALGFGGVQVNAKNVRELTPPMGWNTYNAYGCNPSEANVKLNAQGLITYGLDKLGYDLVTPDCGWPSPARDSQGRMQWNPTLFPSGGKALGDWLHARGLRFGVYSGAGYLQCGSSNLPASLGHEDVDARSFAEWGGDALKYDNCYSTSSTTMVDSSSAESKAATRFQKMAQSLDKVERDIQYFVCQWGIGENVGTWASQISNTWRMSNDIYNAWRSIWRITNQVVPYYRNTKPGAFADMDMLIVGLNVLSAEEERFHFGMWAINKSPLMLGSILDSAHLSQSSLAIISNKEIIAINQDSLGKQAQLIRRYTEEGWDIWLGDLSGSRKVLALANWKNAAQSVSVNFQSLGIGNANVRDVWAATDLGTQNATQTFNLKAHELKILVLSSIASATPLTSSTYYAATSGTLSGSAQKTTCASTACLPTHQKVGNINTGSTVTLHNVTASTAGTRILGIDFVNYDYAFETAWDWGDNTRNLTIAVNGGTEKRWTFPLSGQNWEESGRLQVEVGGFVKGNTNTVVFKGVGSGPWAPDLVGFEVLE</sequence>
<dbReference type="EMBL" id="ML977012">
    <property type="protein sequence ID" value="KAF1952232.1"/>
    <property type="molecule type" value="Genomic_DNA"/>
</dbReference>
<dbReference type="InterPro" id="IPR002241">
    <property type="entry name" value="Glyco_hydro_27"/>
</dbReference>
<keyword evidence="7" id="KW-1015">Disulfide bond</keyword>
<dbReference type="InterPro" id="IPR041233">
    <property type="entry name" value="Melibiase_C"/>
</dbReference>
<evidence type="ECO:0000256" key="1">
    <source>
        <dbReference type="ARBA" id="ARBA00001255"/>
    </source>
</evidence>
<reference evidence="10" key="1">
    <citation type="journal article" date="2020" name="Stud. Mycol.">
        <title>101 Dothideomycetes genomes: a test case for predicting lifestyles and emergence of pathogens.</title>
        <authorList>
            <person name="Haridas S."/>
            <person name="Albert R."/>
            <person name="Binder M."/>
            <person name="Bloem J."/>
            <person name="Labutti K."/>
            <person name="Salamov A."/>
            <person name="Andreopoulos B."/>
            <person name="Baker S."/>
            <person name="Barry K."/>
            <person name="Bills G."/>
            <person name="Bluhm B."/>
            <person name="Cannon C."/>
            <person name="Castanera R."/>
            <person name="Culley D."/>
            <person name="Daum C."/>
            <person name="Ezra D."/>
            <person name="Gonzalez J."/>
            <person name="Henrissat B."/>
            <person name="Kuo A."/>
            <person name="Liang C."/>
            <person name="Lipzen A."/>
            <person name="Lutzoni F."/>
            <person name="Magnuson J."/>
            <person name="Mondo S."/>
            <person name="Nolan M."/>
            <person name="Ohm R."/>
            <person name="Pangilinan J."/>
            <person name="Park H.-J."/>
            <person name="Ramirez L."/>
            <person name="Alfaro M."/>
            <person name="Sun H."/>
            <person name="Tritt A."/>
            <person name="Yoshinaga Y."/>
            <person name="Zwiers L.-H."/>
            <person name="Turgeon B."/>
            <person name="Goodwin S."/>
            <person name="Spatafora J."/>
            <person name="Crous P."/>
            <person name="Grigoriev I."/>
        </authorList>
    </citation>
    <scope>NUCLEOTIDE SEQUENCE</scope>
    <source>
        <strain evidence="10">CBS 675.92</strain>
    </source>
</reference>
<dbReference type="PRINTS" id="PR00740">
    <property type="entry name" value="GLHYDRLASE27"/>
</dbReference>
<dbReference type="InterPro" id="IPR013785">
    <property type="entry name" value="Aldolase_TIM"/>
</dbReference>
<dbReference type="CDD" id="cd04081">
    <property type="entry name" value="CBM35_galactosidase-like"/>
    <property type="match status" value="1"/>
</dbReference>
<keyword evidence="11" id="KW-1185">Reference proteome</keyword>
<dbReference type="OrthoDB" id="5795902at2759"/>
<name>A0A6A5TKL7_9PLEO</name>
<dbReference type="Pfam" id="PF16499">
    <property type="entry name" value="Melibiase_2"/>
    <property type="match status" value="1"/>
</dbReference>
<dbReference type="GO" id="GO:0004557">
    <property type="term" value="F:alpha-galactosidase activity"/>
    <property type="evidence" value="ECO:0007669"/>
    <property type="project" value="UniProtKB-EC"/>
</dbReference>
<dbReference type="AlphaFoldDB" id="A0A6A5TKL7"/>
<feature type="domain" description="CBM6" evidence="9">
    <location>
        <begin position="408"/>
        <end position="548"/>
    </location>
</feature>
<protein>
    <recommendedName>
        <fullName evidence="3 7">Alpha-galactosidase</fullName>
        <ecNumber evidence="3 7">3.2.1.22</ecNumber>
    </recommendedName>
    <alternativeName>
        <fullName evidence="7">Melibiase</fullName>
    </alternativeName>
</protein>
<keyword evidence="6 7" id="KW-0326">Glycosidase</keyword>
<dbReference type="Gene3D" id="3.20.20.70">
    <property type="entry name" value="Aldolase class I"/>
    <property type="match status" value="1"/>
</dbReference>
<dbReference type="PROSITE" id="PS51175">
    <property type="entry name" value="CBM6"/>
    <property type="match status" value="1"/>
</dbReference>
<evidence type="ECO:0000256" key="8">
    <source>
        <dbReference type="SAM" id="SignalP"/>
    </source>
</evidence>
<proteinExistence type="inferred from homology"/>
<dbReference type="GO" id="GO:0030246">
    <property type="term" value="F:carbohydrate binding"/>
    <property type="evidence" value="ECO:0007669"/>
    <property type="project" value="InterPro"/>
</dbReference>
<organism evidence="10 11">
    <name type="scientific">Byssothecium circinans</name>
    <dbReference type="NCBI Taxonomy" id="147558"/>
    <lineage>
        <taxon>Eukaryota</taxon>
        <taxon>Fungi</taxon>
        <taxon>Dikarya</taxon>
        <taxon>Ascomycota</taxon>
        <taxon>Pezizomycotina</taxon>
        <taxon>Dothideomycetes</taxon>
        <taxon>Pleosporomycetidae</taxon>
        <taxon>Pleosporales</taxon>
        <taxon>Massarineae</taxon>
        <taxon>Massarinaceae</taxon>
        <taxon>Byssothecium</taxon>
    </lineage>
</organism>
<evidence type="ECO:0000256" key="6">
    <source>
        <dbReference type="ARBA" id="ARBA00023295"/>
    </source>
</evidence>
<keyword evidence="5 7" id="KW-0378">Hydrolase</keyword>
<dbReference type="Gene3D" id="2.60.40.1180">
    <property type="entry name" value="Golgi alpha-mannosidase II"/>
    <property type="match status" value="1"/>
</dbReference>
<dbReference type="Proteomes" id="UP000800035">
    <property type="component" value="Unassembled WGS sequence"/>
</dbReference>
<evidence type="ECO:0000256" key="7">
    <source>
        <dbReference type="RuleBase" id="RU361168"/>
    </source>
</evidence>
<dbReference type="CDD" id="cd14792">
    <property type="entry name" value="GH27"/>
    <property type="match status" value="1"/>
</dbReference>
<dbReference type="SUPFAM" id="SSF51011">
    <property type="entry name" value="Glycosyl hydrolase domain"/>
    <property type="match status" value="1"/>
</dbReference>
<dbReference type="Gene3D" id="2.60.120.260">
    <property type="entry name" value="Galactose-binding domain-like"/>
    <property type="match status" value="1"/>
</dbReference>
<dbReference type="Pfam" id="PF17801">
    <property type="entry name" value="Melibiase_C"/>
    <property type="match status" value="1"/>
</dbReference>
<evidence type="ECO:0000256" key="5">
    <source>
        <dbReference type="ARBA" id="ARBA00022801"/>
    </source>
</evidence>
<gene>
    <name evidence="10" type="ORF">CC80DRAFT_452900</name>
</gene>
<dbReference type="PANTHER" id="PTHR11452">
    <property type="entry name" value="ALPHA-GALACTOSIDASE/ALPHA-N-ACETYLGALACTOSAMINIDASE"/>
    <property type="match status" value="1"/>
</dbReference>
<dbReference type="FunFam" id="3.20.20.70:FF:000197">
    <property type="entry name" value="Alpha-galactosidase"/>
    <property type="match status" value="1"/>
</dbReference>
<dbReference type="InterPro" id="IPR005084">
    <property type="entry name" value="CBM6"/>
</dbReference>
<evidence type="ECO:0000256" key="2">
    <source>
        <dbReference type="ARBA" id="ARBA00009743"/>
    </source>
</evidence>
<dbReference type="GO" id="GO:0005975">
    <property type="term" value="P:carbohydrate metabolic process"/>
    <property type="evidence" value="ECO:0007669"/>
    <property type="project" value="InterPro"/>
</dbReference>
<evidence type="ECO:0000313" key="10">
    <source>
        <dbReference type="EMBL" id="KAF1952232.1"/>
    </source>
</evidence>
<evidence type="ECO:0000256" key="3">
    <source>
        <dbReference type="ARBA" id="ARBA00012755"/>
    </source>
</evidence>